<evidence type="ECO:0000313" key="2">
    <source>
        <dbReference type="Proteomes" id="UP000017559"/>
    </source>
</evidence>
<dbReference type="Proteomes" id="UP000017559">
    <property type="component" value="Unassembled WGS sequence"/>
</dbReference>
<accession>V2X7P9</accession>
<comment type="caution">
    <text evidence="1">The sequence shown here is derived from an EMBL/GenBank/DDBJ whole genome shotgun (WGS) entry which is preliminary data.</text>
</comment>
<evidence type="ECO:0000313" key="1">
    <source>
        <dbReference type="EMBL" id="ESK88515.1"/>
    </source>
</evidence>
<proteinExistence type="predicted"/>
<gene>
    <name evidence="1" type="ORF">Moror_3214</name>
</gene>
<dbReference type="HOGENOM" id="CLU_025147_0_0_1"/>
<keyword evidence="2" id="KW-1185">Reference proteome</keyword>
<protein>
    <submittedName>
        <fullName evidence="1">Uncharacterized protein</fullName>
    </submittedName>
</protein>
<dbReference type="AlphaFoldDB" id="V2X7P9"/>
<dbReference type="EMBL" id="AWSO01000643">
    <property type="protein sequence ID" value="ESK88515.1"/>
    <property type="molecule type" value="Genomic_DNA"/>
</dbReference>
<sequence length="548" mass="62721">MVFLQGSSKFSIQNSQLTNVEGSQYITQIYRNKPQRMNQGDRNSTIWDDARSLWKIRTGDVYVTRVVGETAIRSYNGRNRQEGVAHRTISVAHVRGEDGEKEFLYVGYSGPDAYTTFKQDFKQFSRIKNPGVAQLFGYNNTLPALIFYDALIPLTQIILMQDHISPILYTYFAYQFNKRRITDEGVDIGELWIDPRTGALCRGPYISFTSNRTWVVTGFGHESHLMGQGRSSLLSIQTYSDLNAVVDYLTGALSIRAILRGIGWSSGGIGERLTDEAVHQFSALAGTIYNTHHRESIYEWAEARERWHYGLWRVDDIPEAMRKSQMVMEDGSVRFMLTLMDIQHVRRIVLRYSLLPGEDLDTLGESWLAQAYGVFSRLQIDEGKWDQYAMSNGFWLGFHRKKGHQMSEENANIMLSVYFFIGPIPSPSEHETSWKSWTEGRKYFWSFDPSGQERLSKAAEAALGLPSFMSSIENVNLHWHRHTYEAVHRLHLLQGSNPATTDLVRNIGLPVLRAVKNCAPDYSLDWEDSTDISDILGFYADFELDSTR</sequence>
<dbReference type="OrthoDB" id="2953266at2759"/>
<name>V2X7P9_MONRO</name>
<organism evidence="1 2">
    <name type="scientific">Moniliophthora roreri (strain MCA 2997)</name>
    <name type="common">Cocoa frosty pod rot fungus</name>
    <name type="synonym">Crinipellis roreri</name>
    <dbReference type="NCBI Taxonomy" id="1381753"/>
    <lineage>
        <taxon>Eukaryota</taxon>
        <taxon>Fungi</taxon>
        <taxon>Dikarya</taxon>
        <taxon>Basidiomycota</taxon>
        <taxon>Agaricomycotina</taxon>
        <taxon>Agaricomycetes</taxon>
        <taxon>Agaricomycetidae</taxon>
        <taxon>Agaricales</taxon>
        <taxon>Marasmiineae</taxon>
        <taxon>Marasmiaceae</taxon>
        <taxon>Moniliophthora</taxon>
    </lineage>
</organism>
<reference evidence="1 2" key="1">
    <citation type="journal article" date="2014" name="BMC Genomics">
        <title>Genome and secretome analysis of the hemibiotrophic fungal pathogen, Moniliophthora roreri, which causes frosty pod rot disease of cacao: mechanisms of the biotrophic and necrotrophic phases.</title>
        <authorList>
            <person name="Meinhardt L.W."/>
            <person name="Costa G.G.L."/>
            <person name="Thomazella D.P.T."/>
            <person name="Teixeira P.J.P.L."/>
            <person name="Carazzolle M.F."/>
            <person name="Schuster S.C."/>
            <person name="Carlson J.E."/>
            <person name="Guiltinan M.J."/>
            <person name="Mieczkowski P."/>
            <person name="Farmer A."/>
            <person name="Ramaraj T."/>
            <person name="Crozier J."/>
            <person name="Davis R.E."/>
            <person name="Shao J."/>
            <person name="Melnick R.L."/>
            <person name="Pereira G.A.G."/>
            <person name="Bailey B.A."/>
        </authorList>
    </citation>
    <scope>NUCLEOTIDE SEQUENCE [LARGE SCALE GENOMIC DNA]</scope>
    <source>
        <strain evidence="1 2">MCA 2997</strain>
    </source>
</reference>
<dbReference type="KEGG" id="mrr:Moror_3214"/>